<dbReference type="EMBL" id="CM004393">
    <property type="protein sequence ID" value="OAY46001.1"/>
    <property type="molecule type" value="Genomic_DNA"/>
</dbReference>
<feature type="compositionally biased region" description="Polar residues" evidence="1">
    <location>
        <begin position="19"/>
        <end position="42"/>
    </location>
</feature>
<feature type="region of interest" description="Disordered" evidence="1">
    <location>
        <begin position="1"/>
        <end position="42"/>
    </location>
</feature>
<name>A0A2C9VK97_MANES</name>
<accession>A0A2C9VK97</accession>
<organism evidence="2">
    <name type="scientific">Manihot esculenta</name>
    <name type="common">Cassava</name>
    <name type="synonym">Jatropha manihot</name>
    <dbReference type="NCBI Taxonomy" id="3983"/>
    <lineage>
        <taxon>Eukaryota</taxon>
        <taxon>Viridiplantae</taxon>
        <taxon>Streptophyta</taxon>
        <taxon>Embryophyta</taxon>
        <taxon>Tracheophyta</taxon>
        <taxon>Spermatophyta</taxon>
        <taxon>Magnoliopsida</taxon>
        <taxon>eudicotyledons</taxon>
        <taxon>Gunneridae</taxon>
        <taxon>Pentapetalae</taxon>
        <taxon>rosids</taxon>
        <taxon>fabids</taxon>
        <taxon>Malpighiales</taxon>
        <taxon>Euphorbiaceae</taxon>
        <taxon>Crotonoideae</taxon>
        <taxon>Manihoteae</taxon>
        <taxon>Manihot</taxon>
    </lineage>
</organism>
<sequence length="42" mass="4720">MNQNQGEKENQTAKGGKTMNRQLQEGDDQSSNHSSVIESYHL</sequence>
<gene>
    <name evidence="2" type="ORF">MANES_07G108600</name>
</gene>
<reference evidence="2" key="1">
    <citation type="submission" date="2016-02" db="EMBL/GenBank/DDBJ databases">
        <title>WGS assembly of Manihot esculenta.</title>
        <authorList>
            <person name="Bredeson J.V."/>
            <person name="Prochnik S.E."/>
            <person name="Lyons J.B."/>
            <person name="Schmutz J."/>
            <person name="Grimwood J."/>
            <person name="Vrebalov J."/>
            <person name="Bart R.S."/>
            <person name="Amuge T."/>
            <person name="Ferguson M.E."/>
            <person name="Green R."/>
            <person name="Putnam N."/>
            <person name="Stites J."/>
            <person name="Rounsley S."/>
            <person name="Rokhsar D.S."/>
        </authorList>
    </citation>
    <scope>NUCLEOTIDE SEQUENCE [LARGE SCALE GENOMIC DNA]</scope>
    <source>
        <tissue evidence="2">Leaf</tissue>
    </source>
</reference>
<evidence type="ECO:0000313" key="2">
    <source>
        <dbReference type="EMBL" id="OAY46001.1"/>
    </source>
</evidence>
<protein>
    <submittedName>
        <fullName evidence="2">Uncharacterized protein</fullName>
    </submittedName>
</protein>
<evidence type="ECO:0000256" key="1">
    <source>
        <dbReference type="SAM" id="MobiDB-lite"/>
    </source>
</evidence>
<dbReference type="AlphaFoldDB" id="A0A2C9VK97"/>
<feature type="compositionally biased region" description="Basic and acidic residues" evidence="1">
    <location>
        <begin position="1"/>
        <end position="11"/>
    </location>
</feature>
<proteinExistence type="predicted"/>